<evidence type="ECO:0000313" key="8">
    <source>
        <dbReference type="Proteomes" id="UP000002051"/>
    </source>
</evidence>
<evidence type="ECO:0000256" key="1">
    <source>
        <dbReference type="ARBA" id="ARBA00006010"/>
    </source>
</evidence>
<dbReference type="InterPro" id="IPR006969">
    <property type="entry name" value="Stig-like"/>
</dbReference>
<dbReference type="EMBL" id="CM001221">
    <property type="protein sequence ID" value="AET00554.1"/>
    <property type="molecule type" value="Genomic_DNA"/>
</dbReference>
<accession>G7K3M2</accession>
<dbReference type="EMBL" id="BT135229">
    <property type="protein sequence ID" value="AFK35024.1"/>
    <property type="molecule type" value="mRNA"/>
</dbReference>
<dbReference type="STRING" id="3880.G7K3M2"/>
<dbReference type="HOGENOM" id="CLU_111795_0_0_1"/>
<keyword evidence="8" id="KW-1185">Reference proteome</keyword>
<name>G7K3M2_MEDTR</name>
<reference evidence="7" key="4">
    <citation type="submission" date="2015-04" db="UniProtKB">
        <authorList>
            <consortium name="EnsemblPlants"/>
        </authorList>
    </citation>
    <scope>IDENTIFICATION</scope>
    <source>
        <strain evidence="7">cv. Jemalong A17</strain>
    </source>
</reference>
<dbReference type="Pfam" id="PF04885">
    <property type="entry name" value="Stig1"/>
    <property type="match status" value="1"/>
</dbReference>
<evidence type="ECO:0000313" key="5">
    <source>
        <dbReference type="EMBL" id="AFK35024.1"/>
    </source>
</evidence>
<evidence type="ECO:0000313" key="7">
    <source>
        <dbReference type="EnsemblPlants" id="AET00554"/>
    </source>
</evidence>
<reference evidence="5" key="2">
    <citation type="submission" date="2012-05" db="EMBL/GenBank/DDBJ databases">
        <authorList>
            <person name="Krishnakumar V."/>
            <person name="Cheung F."/>
            <person name="Xiao Y."/>
            <person name="Chan A."/>
            <person name="Moskal W.A."/>
            <person name="Town C.D."/>
        </authorList>
    </citation>
    <scope>NUCLEOTIDE SEQUENCE</scope>
</reference>
<reference evidence="4 8" key="1">
    <citation type="journal article" date="2011" name="Nature">
        <title>The Medicago genome provides insight into the evolution of rhizobial symbioses.</title>
        <authorList>
            <person name="Young N.D."/>
            <person name="Debelle F."/>
            <person name="Oldroyd G.E."/>
            <person name="Geurts R."/>
            <person name="Cannon S.B."/>
            <person name="Udvardi M.K."/>
            <person name="Benedito V.A."/>
            <person name="Mayer K.F."/>
            <person name="Gouzy J."/>
            <person name="Schoof H."/>
            <person name="Van de Peer Y."/>
            <person name="Proost S."/>
            <person name="Cook D.R."/>
            <person name="Meyers B.C."/>
            <person name="Spannagl M."/>
            <person name="Cheung F."/>
            <person name="De Mita S."/>
            <person name="Krishnakumar V."/>
            <person name="Gundlach H."/>
            <person name="Zhou S."/>
            <person name="Mudge J."/>
            <person name="Bharti A.K."/>
            <person name="Murray J.D."/>
            <person name="Naoumkina M.A."/>
            <person name="Rosen B."/>
            <person name="Silverstein K.A."/>
            <person name="Tang H."/>
            <person name="Rombauts S."/>
            <person name="Zhao P.X."/>
            <person name="Zhou P."/>
            <person name="Barbe V."/>
            <person name="Bardou P."/>
            <person name="Bechner M."/>
            <person name="Bellec A."/>
            <person name="Berger A."/>
            <person name="Berges H."/>
            <person name="Bidwell S."/>
            <person name="Bisseling T."/>
            <person name="Choisne N."/>
            <person name="Couloux A."/>
            <person name="Denny R."/>
            <person name="Deshpande S."/>
            <person name="Dai X."/>
            <person name="Doyle J.J."/>
            <person name="Dudez A.M."/>
            <person name="Farmer A.D."/>
            <person name="Fouteau S."/>
            <person name="Franken C."/>
            <person name="Gibelin C."/>
            <person name="Gish J."/>
            <person name="Goldstein S."/>
            <person name="Gonzalez A.J."/>
            <person name="Green P.J."/>
            <person name="Hallab A."/>
            <person name="Hartog M."/>
            <person name="Hua A."/>
            <person name="Humphray S.J."/>
            <person name="Jeong D.H."/>
            <person name="Jing Y."/>
            <person name="Jocker A."/>
            <person name="Kenton S.M."/>
            <person name="Kim D.J."/>
            <person name="Klee K."/>
            <person name="Lai H."/>
            <person name="Lang C."/>
            <person name="Lin S."/>
            <person name="Macmil S.L."/>
            <person name="Magdelenat G."/>
            <person name="Matthews L."/>
            <person name="McCorrison J."/>
            <person name="Monaghan E.L."/>
            <person name="Mun J.H."/>
            <person name="Najar F.Z."/>
            <person name="Nicholson C."/>
            <person name="Noirot C."/>
            <person name="O'Bleness M."/>
            <person name="Paule C.R."/>
            <person name="Poulain J."/>
            <person name="Prion F."/>
            <person name="Qin B."/>
            <person name="Qu C."/>
            <person name="Retzel E.F."/>
            <person name="Riddle C."/>
            <person name="Sallet E."/>
            <person name="Samain S."/>
            <person name="Samson N."/>
            <person name="Sanders I."/>
            <person name="Saurat O."/>
            <person name="Scarpelli C."/>
            <person name="Schiex T."/>
            <person name="Segurens B."/>
            <person name="Severin A.J."/>
            <person name="Sherrier D.J."/>
            <person name="Shi R."/>
            <person name="Sims S."/>
            <person name="Singer S.R."/>
            <person name="Sinharoy S."/>
            <person name="Sterck L."/>
            <person name="Viollet A."/>
            <person name="Wang B.B."/>
            <person name="Wang K."/>
            <person name="Wang M."/>
            <person name="Wang X."/>
            <person name="Warfsmann J."/>
            <person name="Weissenbach J."/>
            <person name="White D.D."/>
            <person name="White J.D."/>
            <person name="Wiley G.B."/>
            <person name="Wincker P."/>
            <person name="Xing Y."/>
            <person name="Yang L."/>
            <person name="Yao Z."/>
            <person name="Ying F."/>
            <person name="Zhai J."/>
            <person name="Zhou L."/>
            <person name="Zuber A."/>
            <person name="Denarie J."/>
            <person name="Dixon R.A."/>
            <person name="May G.D."/>
            <person name="Schwartz D.C."/>
            <person name="Rogers J."/>
            <person name="Quetier F."/>
            <person name="Town C.D."/>
            <person name="Roe B.A."/>
        </authorList>
    </citation>
    <scope>NUCLEOTIDE SEQUENCE [LARGE SCALE GENOMIC DNA]</scope>
    <source>
        <strain evidence="4">A17</strain>
        <strain evidence="7 8">cv. Jemalong A17</strain>
    </source>
</reference>
<feature type="chain" id="PRO_5014573324" evidence="3">
    <location>
        <begin position="24"/>
        <end position="164"/>
    </location>
</feature>
<proteinExistence type="evidence at transcript level"/>
<keyword evidence="2 3" id="KW-0732">Signal</keyword>
<gene>
    <name evidence="7" type="primary">11435461</name>
    <name evidence="4" type="ordered locus">MTR_5g093340</name>
    <name evidence="6" type="ORF">MtrunA17_Chr5g0444561</name>
</gene>
<evidence type="ECO:0000256" key="2">
    <source>
        <dbReference type="ARBA" id="ARBA00022729"/>
    </source>
</evidence>
<dbReference type="Gramene" id="rna33410">
    <property type="protein sequence ID" value="RHN57821.1"/>
    <property type="gene ID" value="gene33410"/>
</dbReference>
<evidence type="ECO:0000313" key="9">
    <source>
        <dbReference type="Proteomes" id="UP000265566"/>
    </source>
</evidence>
<protein>
    <submittedName>
        <fullName evidence="6">Putative stigma-specific protein Stig1</fullName>
    </submittedName>
    <submittedName>
        <fullName evidence="4">STIG1-like protein</fullName>
    </submittedName>
</protein>
<evidence type="ECO:0000256" key="3">
    <source>
        <dbReference type="SAM" id="SignalP"/>
    </source>
</evidence>
<feature type="signal peptide" evidence="3">
    <location>
        <begin position="1"/>
        <end position="23"/>
    </location>
</feature>
<dbReference type="Proteomes" id="UP000265566">
    <property type="component" value="Chromosome 5"/>
</dbReference>
<reference evidence="9" key="5">
    <citation type="journal article" date="2018" name="Nat. Plants">
        <title>Whole-genome landscape of Medicago truncatula symbiotic genes.</title>
        <authorList>
            <person name="Pecrix Y."/>
            <person name="Staton S.E."/>
            <person name="Sallet E."/>
            <person name="Lelandais-Briere C."/>
            <person name="Moreau S."/>
            <person name="Carrere S."/>
            <person name="Blein T."/>
            <person name="Jardinaud M.F."/>
            <person name="Latrasse D."/>
            <person name="Zouine M."/>
            <person name="Zahm M."/>
            <person name="Kreplak J."/>
            <person name="Mayjonade B."/>
            <person name="Satge C."/>
            <person name="Perez M."/>
            <person name="Cauet S."/>
            <person name="Marande W."/>
            <person name="Chantry-Darmon C."/>
            <person name="Lopez-Roques C."/>
            <person name="Bouchez O."/>
            <person name="Berard A."/>
            <person name="Debelle F."/>
            <person name="Munos S."/>
            <person name="Bendahmane A."/>
            <person name="Berges H."/>
            <person name="Niebel A."/>
            <person name="Buitink J."/>
            <person name="Frugier F."/>
            <person name="Benhamed M."/>
            <person name="Crespi M."/>
            <person name="Gouzy J."/>
            <person name="Gamas P."/>
        </authorList>
    </citation>
    <scope>NUCLEOTIDE SEQUENCE [LARGE SCALE GENOMIC DNA]</scope>
    <source>
        <strain evidence="9">cv. Jemalong A17</strain>
    </source>
</reference>
<dbReference type="OrthoDB" id="1841769at2759"/>
<organism evidence="4 8">
    <name type="scientific">Medicago truncatula</name>
    <name type="common">Barrel medic</name>
    <name type="synonym">Medicago tribuloides</name>
    <dbReference type="NCBI Taxonomy" id="3880"/>
    <lineage>
        <taxon>Eukaryota</taxon>
        <taxon>Viridiplantae</taxon>
        <taxon>Streptophyta</taxon>
        <taxon>Embryophyta</taxon>
        <taxon>Tracheophyta</taxon>
        <taxon>Spermatophyta</taxon>
        <taxon>Magnoliopsida</taxon>
        <taxon>eudicotyledons</taxon>
        <taxon>Gunneridae</taxon>
        <taxon>Pentapetalae</taxon>
        <taxon>rosids</taxon>
        <taxon>fabids</taxon>
        <taxon>Fabales</taxon>
        <taxon>Fabaceae</taxon>
        <taxon>Papilionoideae</taxon>
        <taxon>50 kb inversion clade</taxon>
        <taxon>NPAAA clade</taxon>
        <taxon>Hologalegina</taxon>
        <taxon>IRL clade</taxon>
        <taxon>Trifolieae</taxon>
        <taxon>Medicago</taxon>
    </lineage>
</organism>
<comment type="similarity">
    <text evidence="1">Belongs to the STIG1 family.</text>
</comment>
<dbReference type="OMA" id="RPWICNE"/>
<evidence type="ECO:0000313" key="4">
    <source>
        <dbReference type="EMBL" id="AET00554.1"/>
    </source>
</evidence>
<reference evidence="4 8" key="3">
    <citation type="journal article" date="2014" name="BMC Genomics">
        <title>An improved genome release (version Mt4.0) for the model legume Medicago truncatula.</title>
        <authorList>
            <person name="Tang H."/>
            <person name="Krishnakumar V."/>
            <person name="Bidwell S."/>
            <person name="Rosen B."/>
            <person name="Chan A."/>
            <person name="Zhou S."/>
            <person name="Gentzbittel L."/>
            <person name="Childs K.L."/>
            <person name="Yandell M."/>
            <person name="Gundlach H."/>
            <person name="Mayer K.F."/>
            <person name="Schwartz D.C."/>
            <person name="Town C.D."/>
        </authorList>
    </citation>
    <scope>GENOME REANNOTATION</scope>
    <source>
        <strain evidence="7 8">cv. Jemalong A17</strain>
    </source>
</reference>
<dbReference type="Proteomes" id="UP000002051">
    <property type="component" value="Chromosome 5"/>
</dbReference>
<dbReference type="AlphaFoldDB" id="G7K3M2"/>
<sequence length="164" mass="17824">MRTLAKQLVPIVLLLVLLIEIEGDLISTIPKDNANKNFTNTSVEVEAASEDQESPNCATQPSICDTEEPPSRRVCCRNRCVDVSFDADNCGVCGIACPRFGSWHCCWGVCVNINFNPFNCGACGRPCRLATPCIWGRCLFTTPEPPALLSAGSPEENSPKIPNH</sequence>
<dbReference type="EMBL" id="PSQE01000005">
    <property type="protein sequence ID" value="RHN57821.1"/>
    <property type="molecule type" value="Genomic_DNA"/>
</dbReference>
<dbReference type="PANTHER" id="PTHR33227:SF58">
    <property type="entry name" value="STIGMA-SPECIFIC STIG1 FAMILY PROTEIN"/>
    <property type="match status" value="1"/>
</dbReference>
<dbReference type="PANTHER" id="PTHR33227">
    <property type="entry name" value="STIGMA-SPECIFIC STIG1-LIKE PROTEIN 3"/>
    <property type="match status" value="1"/>
</dbReference>
<reference evidence="6" key="6">
    <citation type="journal article" date="2018" name="Nat. Plants">
        <title>Whole-genome landscape of Medicago truncatula symbiotic genes.</title>
        <authorList>
            <person name="Pecrix Y."/>
            <person name="Gamas P."/>
            <person name="Carrere S."/>
        </authorList>
    </citation>
    <scope>NUCLEOTIDE SEQUENCE</scope>
    <source>
        <tissue evidence="6">Leaves</tissue>
    </source>
</reference>
<dbReference type="KEGG" id="mtr:11435461"/>
<dbReference type="PaxDb" id="3880-AET00554"/>
<dbReference type="EnsemblPlants" id="AET00554">
    <property type="protein sequence ID" value="AET00554"/>
    <property type="gene ID" value="MTR_5g093340"/>
</dbReference>
<evidence type="ECO:0000313" key="6">
    <source>
        <dbReference type="EMBL" id="RHN57821.1"/>
    </source>
</evidence>